<comment type="function">
    <text evidence="4 14">Catalyzes ATP-dependent phosphorylation of adenosylcobinamide and addition of GMP to adenosylcobinamide phosphate.</text>
</comment>
<dbReference type="GO" id="GO:0043752">
    <property type="term" value="F:adenosylcobinamide kinase activity"/>
    <property type="evidence" value="ECO:0007669"/>
    <property type="project" value="UniProtKB-EC"/>
</dbReference>
<evidence type="ECO:0000256" key="15">
    <source>
        <dbReference type="PIRSR" id="PIRSR006135-1"/>
    </source>
</evidence>
<dbReference type="GO" id="GO:0009236">
    <property type="term" value="P:cobalamin biosynthetic process"/>
    <property type="evidence" value="ECO:0007669"/>
    <property type="project" value="UniProtKB-UniRule"/>
</dbReference>
<evidence type="ECO:0000256" key="6">
    <source>
        <dbReference type="ARBA" id="ARBA00005159"/>
    </source>
</evidence>
<dbReference type="PANTHER" id="PTHR34848">
    <property type="match status" value="1"/>
</dbReference>
<dbReference type="CDD" id="cd00544">
    <property type="entry name" value="CobU"/>
    <property type="match status" value="1"/>
</dbReference>
<gene>
    <name evidence="17" type="ORF">DI544_00900</name>
</gene>
<comment type="catalytic activity">
    <reaction evidence="2 14">
        <text>adenosylcob(III)inamide phosphate + GTP + H(+) = adenosylcob(III)inamide-GDP + diphosphate</text>
        <dbReference type="Rhea" id="RHEA:22712"/>
        <dbReference type="ChEBI" id="CHEBI:15378"/>
        <dbReference type="ChEBI" id="CHEBI:33019"/>
        <dbReference type="ChEBI" id="CHEBI:37565"/>
        <dbReference type="ChEBI" id="CHEBI:58502"/>
        <dbReference type="ChEBI" id="CHEBI:60487"/>
        <dbReference type="EC" id="2.7.7.62"/>
    </reaction>
</comment>
<comment type="catalytic activity">
    <reaction evidence="3">
        <text>adenosylcob(III)inamide + GTP = adenosylcob(III)inamide phosphate + GDP + H(+)</text>
        <dbReference type="Rhea" id="RHEA:15765"/>
        <dbReference type="ChEBI" id="CHEBI:2480"/>
        <dbReference type="ChEBI" id="CHEBI:15378"/>
        <dbReference type="ChEBI" id="CHEBI:37565"/>
        <dbReference type="ChEBI" id="CHEBI:58189"/>
        <dbReference type="ChEBI" id="CHEBI:58502"/>
        <dbReference type="EC" id="2.7.1.156"/>
    </reaction>
</comment>
<name>A0A2W5PAI5_9SPHN</name>
<feature type="active site" description="GMP-histidine intermediate" evidence="15">
    <location>
        <position position="55"/>
    </location>
</feature>
<dbReference type="NCBIfam" id="NF004469">
    <property type="entry name" value="PRK05800.1"/>
    <property type="match status" value="1"/>
</dbReference>
<comment type="pathway">
    <text evidence="6 14">Cofactor biosynthesis; adenosylcobalamin biosynthesis; adenosylcobalamin from cob(II)yrinate a,c-diamide: step 5/7.</text>
</comment>
<keyword evidence="13 14" id="KW-0342">GTP-binding</keyword>
<keyword evidence="12 14" id="KW-0067">ATP-binding</keyword>
<dbReference type="AlphaFoldDB" id="A0A2W5PAI5"/>
<evidence type="ECO:0000256" key="5">
    <source>
        <dbReference type="ARBA" id="ARBA00004692"/>
    </source>
</evidence>
<evidence type="ECO:0000313" key="18">
    <source>
        <dbReference type="Proteomes" id="UP000249229"/>
    </source>
</evidence>
<sequence length="174" mass="18421">MTDDGWRSVLVLGGARSGKSRRAQALAEGCGAATRLFVATAQAFDDEMAARIARHRADRDGGWRTVEAPLDLPAAMRAHDAADAVLLVDCLTLWTSNLLLGDHDVDAATDALLAALAGARARVVLVSNEVGWGIVPDNALARRFRDVAGRVNQRVAAAADRVELVVAGLPMMLK</sequence>
<keyword evidence="9 14" id="KW-0808">Transferase</keyword>
<protein>
    <recommendedName>
        <fullName evidence="14">Bifunctional adenosylcobalamin biosynthesis protein</fullName>
        <ecNumber evidence="14">2.7.1.156</ecNumber>
        <ecNumber evidence="14">2.7.7.62</ecNumber>
    </recommendedName>
</protein>
<evidence type="ECO:0000256" key="8">
    <source>
        <dbReference type="ARBA" id="ARBA00022573"/>
    </source>
</evidence>
<evidence type="ECO:0000313" key="17">
    <source>
        <dbReference type="EMBL" id="PZQ62791.1"/>
    </source>
</evidence>
<feature type="binding site" evidence="16">
    <location>
        <position position="89"/>
    </location>
    <ligand>
        <name>GTP</name>
        <dbReference type="ChEBI" id="CHEBI:37565"/>
    </ligand>
</feature>
<dbReference type="Gene3D" id="3.40.50.300">
    <property type="entry name" value="P-loop containing nucleotide triphosphate hydrolases"/>
    <property type="match status" value="1"/>
</dbReference>
<feature type="binding site" evidence="16">
    <location>
        <begin position="39"/>
        <end position="41"/>
    </location>
    <ligand>
        <name>GTP</name>
        <dbReference type="ChEBI" id="CHEBI:37565"/>
    </ligand>
</feature>
<comment type="caution">
    <text evidence="17">The sequence shown here is derived from an EMBL/GenBank/DDBJ whole genome shotgun (WGS) entry which is preliminary data.</text>
</comment>
<evidence type="ECO:0000256" key="2">
    <source>
        <dbReference type="ARBA" id="ARBA00000711"/>
    </source>
</evidence>
<feature type="binding site" evidence="16">
    <location>
        <position position="67"/>
    </location>
    <ligand>
        <name>GTP</name>
        <dbReference type="ChEBI" id="CHEBI:37565"/>
    </ligand>
</feature>
<keyword evidence="8 14" id="KW-0169">Cobalamin biosynthesis</keyword>
<dbReference type="InterPro" id="IPR003203">
    <property type="entry name" value="CobU/CobP"/>
</dbReference>
<comment type="similarity">
    <text evidence="7 14">Belongs to the CobU/CobP family.</text>
</comment>
<dbReference type="Proteomes" id="UP000249229">
    <property type="component" value="Unassembled WGS sequence"/>
</dbReference>
<dbReference type="PANTHER" id="PTHR34848:SF1">
    <property type="entry name" value="BIFUNCTIONAL ADENOSYLCOBALAMIN BIOSYNTHESIS PROTEIN COBU"/>
    <property type="match status" value="1"/>
</dbReference>
<evidence type="ECO:0000256" key="14">
    <source>
        <dbReference type="PIRNR" id="PIRNR006135"/>
    </source>
</evidence>
<dbReference type="Pfam" id="PF02283">
    <property type="entry name" value="CobU"/>
    <property type="match status" value="1"/>
</dbReference>
<evidence type="ECO:0000256" key="1">
    <source>
        <dbReference type="ARBA" id="ARBA00000312"/>
    </source>
</evidence>
<dbReference type="UniPathway" id="UPA00148">
    <property type="reaction ID" value="UER00236"/>
</dbReference>
<feature type="binding site" evidence="16">
    <location>
        <begin position="56"/>
        <end position="59"/>
    </location>
    <ligand>
        <name>GTP</name>
        <dbReference type="ChEBI" id="CHEBI:37565"/>
    </ligand>
</feature>
<comment type="pathway">
    <text evidence="5 14">Cofactor biosynthesis; adenosylcobalamin biosynthesis; adenosylcobalamin from cob(II)yrinate a,c-diamide: step 6/7.</text>
</comment>
<evidence type="ECO:0000256" key="13">
    <source>
        <dbReference type="ARBA" id="ARBA00023134"/>
    </source>
</evidence>
<dbReference type="GO" id="GO:0008820">
    <property type="term" value="F:cobinamide phosphate guanylyltransferase activity"/>
    <property type="evidence" value="ECO:0007669"/>
    <property type="project" value="UniProtKB-UniRule"/>
</dbReference>
<keyword evidence="17" id="KW-0548">Nucleotidyltransferase</keyword>
<evidence type="ECO:0000256" key="3">
    <source>
        <dbReference type="ARBA" id="ARBA00001522"/>
    </source>
</evidence>
<comment type="catalytic activity">
    <reaction evidence="1 14">
        <text>adenosylcob(III)inamide + ATP = adenosylcob(III)inamide phosphate + ADP + H(+)</text>
        <dbReference type="Rhea" id="RHEA:15769"/>
        <dbReference type="ChEBI" id="CHEBI:2480"/>
        <dbReference type="ChEBI" id="CHEBI:15378"/>
        <dbReference type="ChEBI" id="CHEBI:30616"/>
        <dbReference type="ChEBI" id="CHEBI:58502"/>
        <dbReference type="ChEBI" id="CHEBI:456216"/>
        <dbReference type="EC" id="2.7.1.156"/>
    </reaction>
</comment>
<keyword evidence="10 14" id="KW-0547">Nucleotide-binding</keyword>
<dbReference type="EMBL" id="QFQI01000001">
    <property type="protein sequence ID" value="PZQ62791.1"/>
    <property type="molecule type" value="Genomic_DNA"/>
</dbReference>
<evidence type="ECO:0000256" key="10">
    <source>
        <dbReference type="ARBA" id="ARBA00022741"/>
    </source>
</evidence>
<feature type="binding site" evidence="16">
    <location>
        <begin position="13"/>
        <end position="20"/>
    </location>
    <ligand>
        <name>GTP</name>
        <dbReference type="ChEBI" id="CHEBI:37565"/>
    </ligand>
</feature>
<evidence type="ECO:0000256" key="4">
    <source>
        <dbReference type="ARBA" id="ARBA00003889"/>
    </source>
</evidence>
<dbReference type="EC" id="2.7.1.156" evidence="14"/>
<dbReference type="SUPFAM" id="SSF52540">
    <property type="entry name" value="P-loop containing nucleoside triphosphate hydrolases"/>
    <property type="match status" value="1"/>
</dbReference>
<dbReference type="PIRSF" id="PIRSF006135">
    <property type="entry name" value="CobU"/>
    <property type="match status" value="1"/>
</dbReference>
<evidence type="ECO:0000256" key="9">
    <source>
        <dbReference type="ARBA" id="ARBA00022679"/>
    </source>
</evidence>
<evidence type="ECO:0000256" key="12">
    <source>
        <dbReference type="ARBA" id="ARBA00022840"/>
    </source>
</evidence>
<organism evidence="17 18">
    <name type="scientific">Sphingomonas taxi</name>
    <dbReference type="NCBI Taxonomy" id="1549858"/>
    <lineage>
        <taxon>Bacteria</taxon>
        <taxon>Pseudomonadati</taxon>
        <taxon>Pseudomonadota</taxon>
        <taxon>Alphaproteobacteria</taxon>
        <taxon>Sphingomonadales</taxon>
        <taxon>Sphingomonadaceae</taxon>
        <taxon>Sphingomonas</taxon>
    </lineage>
</organism>
<dbReference type="InterPro" id="IPR027417">
    <property type="entry name" value="P-loop_NTPase"/>
</dbReference>
<evidence type="ECO:0000256" key="16">
    <source>
        <dbReference type="PIRSR" id="PIRSR006135-2"/>
    </source>
</evidence>
<dbReference type="EC" id="2.7.7.62" evidence="14"/>
<reference evidence="17 18" key="1">
    <citation type="submission" date="2017-08" db="EMBL/GenBank/DDBJ databases">
        <title>Infants hospitalized years apart are colonized by the same room-sourced microbial strains.</title>
        <authorList>
            <person name="Brooks B."/>
            <person name="Olm M.R."/>
            <person name="Firek B.A."/>
            <person name="Baker R."/>
            <person name="Thomas B.C."/>
            <person name="Morowitz M.J."/>
            <person name="Banfield J.F."/>
        </authorList>
    </citation>
    <scope>NUCLEOTIDE SEQUENCE [LARGE SCALE GENOMIC DNA]</scope>
    <source>
        <strain evidence="17">S2_005_001_R1_22</strain>
    </source>
</reference>
<proteinExistence type="inferred from homology"/>
<accession>A0A2W5PAI5</accession>
<dbReference type="GO" id="GO:0005524">
    <property type="term" value="F:ATP binding"/>
    <property type="evidence" value="ECO:0007669"/>
    <property type="project" value="UniProtKB-UniRule"/>
</dbReference>
<evidence type="ECO:0000256" key="7">
    <source>
        <dbReference type="ARBA" id="ARBA00007490"/>
    </source>
</evidence>
<keyword evidence="11 14" id="KW-0418">Kinase</keyword>
<dbReference type="GO" id="GO:0005525">
    <property type="term" value="F:GTP binding"/>
    <property type="evidence" value="ECO:0007669"/>
    <property type="project" value="UniProtKB-UniRule"/>
</dbReference>
<evidence type="ECO:0000256" key="11">
    <source>
        <dbReference type="ARBA" id="ARBA00022777"/>
    </source>
</evidence>